<dbReference type="GO" id="GO:0016616">
    <property type="term" value="F:oxidoreductase activity, acting on the CH-OH group of donors, NAD or NADP as acceptor"/>
    <property type="evidence" value="ECO:0007669"/>
    <property type="project" value="UniProtKB-ARBA"/>
</dbReference>
<evidence type="ECO:0000313" key="9">
    <source>
        <dbReference type="Proteomes" id="UP000183760"/>
    </source>
</evidence>
<dbReference type="InterPro" id="IPR036291">
    <property type="entry name" value="NAD(P)-bd_dom_sf"/>
</dbReference>
<dbReference type="InterPro" id="IPR020843">
    <property type="entry name" value="ER"/>
</dbReference>
<evidence type="ECO:0000256" key="4">
    <source>
        <dbReference type="ARBA" id="ARBA00023002"/>
    </source>
</evidence>
<dbReference type="EMBL" id="FOIB01000015">
    <property type="protein sequence ID" value="SEU40318.1"/>
    <property type="molecule type" value="Genomic_DNA"/>
</dbReference>
<accession>A0A511TC05</accession>
<proteinExistence type="inferred from homology"/>
<keyword evidence="3 5" id="KW-0862">Zinc</keyword>
<dbReference type="Pfam" id="PF00107">
    <property type="entry name" value="ADH_zinc_N"/>
    <property type="match status" value="1"/>
</dbReference>
<dbReference type="RefSeq" id="WP_074959026.1">
    <property type="nucleotide sequence ID" value="NZ_BJXR01000049.1"/>
</dbReference>
<evidence type="ECO:0000313" key="7">
    <source>
        <dbReference type="EMBL" id="GEN11719.1"/>
    </source>
</evidence>
<evidence type="ECO:0000259" key="6">
    <source>
        <dbReference type="SMART" id="SM00829"/>
    </source>
</evidence>
<evidence type="ECO:0000256" key="1">
    <source>
        <dbReference type="ARBA" id="ARBA00001947"/>
    </source>
</evidence>
<dbReference type="InterPro" id="IPR013149">
    <property type="entry name" value="ADH-like_C"/>
</dbReference>
<reference evidence="7 10" key="2">
    <citation type="submission" date="2019-07" db="EMBL/GenBank/DDBJ databases">
        <title>Whole genome shotgun sequence of Myxococcus fulvus NBRC 100333.</title>
        <authorList>
            <person name="Hosoyama A."/>
            <person name="Uohara A."/>
            <person name="Ohji S."/>
            <person name="Ichikawa N."/>
        </authorList>
    </citation>
    <scope>NUCLEOTIDE SEQUENCE [LARGE SCALE GENOMIC DNA]</scope>
    <source>
        <strain evidence="7 10">NBRC 100333</strain>
    </source>
</reference>
<evidence type="ECO:0000256" key="3">
    <source>
        <dbReference type="ARBA" id="ARBA00022833"/>
    </source>
</evidence>
<dbReference type="PANTHER" id="PTHR42813:SF2">
    <property type="entry name" value="DEHYDROGENASE, ZINC-CONTAINING, PUTATIVE (AFU_ORTHOLOGUE AFUA_2G02810)-RELATED"/>
    <property type="match status" value="1"/>
</dbReference>
<dbReference type="CDD" id="cd08287">
    <property type="entry name" value="FDH_like_ADH3"/>
    <property type="match status" value="1"/>
</dbReference>
<dbReference type="Pfam" id="PF08240">
    <property type="entry name" value="ADH_N"/>
    <property type="match status" value="1"/>
</dbReference>
<dbReference type="InterPro" id="IPR002328">
    <property type="entry name" value="ADH_Zn_CS"/>
</dbReference>
<protein>
    <submittedName>
        <fullName evidence="7">Alcohol dehydrogenase</fullName>
    </submittedName>
    <submittedName>
        <fullName evidence="8">Threonine dehydrogenase</fullName>
    </submittedName>
</protein>
<feature type="domain" description="Enoyl reductase (ER)" evidence="6">
    <location>
        <begin position="8"/>
        <end position="336"/>
    </location>
</feature>
<dbReference type="SMART" id="SM00829">
    <property type="entry name" value="PKS_ER"/>
    <property type="match status" value="1"/>
</dbReference>
<gene>
    <name evidence="7" type="ORF">MFU01_67560</name>
    <name evidence="8" type="ORF">SAMN05443572_11581</name>
</gene>
<sequence length="338" mass="35822">MRATILHGARDVRFEEVAPPRITEPTDAILRLSATCVCGSDLWPYRGIQAIERPTPMGHEYCGIVEEVGGAVKSLKPGQFVIGSFFASDNTCLICKEGYPSSCQHRKPVSGAQAPLLRVPLAEGTLVATPEVPPADLIPSMLAVSDVFGTGWFAADAANVKPGSTAVVVGDGAVGLLAVLSAKQKGAERIIAMSRHPTRQALAREFGATDIVTERGDAGIAHIKELTKGLGASSVLECVGTQESMTQAIGAARPGGFVSYVGVPHGVQLDGAKLFFTHVHLHGGPAPVRRFLPELIALVWNRKVNPGKVFDLTLPLAEVAEGYRAMDERRAIKALLRP</sequence>
<dbReference type="PANTHER" id="PTHR42813">
    <property type="entry name" value="ZINC-TYPE ALCOHOL DEHYDROGENASE-LIKE"/>
    <property type="match status" value="1"/>
</dbReference>
<dbReference type="PROSITE" id="PS00059">
    <property type="entry name" value="ADH_ZINC"/>
    <property type="match status" value="1"/>
</dbReference>
<dbReference type="SUPFAM" id="SSF51735">
    <property type="entry name" value="NAD(P)-binding Rossmann-fold domains"/>
    <property type="match status" value="1"/>
</dbReference>
<dbReference type="Proteomes" id="UP000183760">
    <property type="component" value="Unassembled WGS sequence"/>
</dbReference>
<dbReference type="Proteomes" id="UP000321514">
    <property type="component" value="Unassembled WGS sequence"/>
</dbReference>
<reference evidence="8 9" key="1">
    <citation type="submission" date="2016-10" db="EMBL/GenBank/DDBJ databases">
        <authorList>
            <person name="Varghese N."/>
            <person name="Submissions S."/>
        </authorList>
    </citation>
    <scope>NUCLEOTIDE SEQUENCE [LARGE SCALE GENOMIC DNA]</scope>
    <source>
        <strain evidence="8 9">DSM 16525</strain>
    </source>
</reference>
<comment type="similarity">
    <text evidence="5">Belongs to the zinc-containing alcohol dehydrogenase family.</text>
</comment>
<dbReference type="Gene3D" id="3.90.180.10">
    <property type="entry name" value="Medium-chain alcohol dehydrogenases, catalytic domain"/>
    <property type="match status" value="1"/>
</dbReference>
<keyword evidence="9" id="KW-1185">Reference proteome</keyword>
<dbReference type="AlphaFoldDB" id="A0A511TC05"/>
<name>A0A511TC05_MYXFU</name>
<evidence type="ECO:0000256" key="2">
    <source>
        <dbReference type="ARBA" id="ARBA00022723"/>
    </source>
</evidence>
<evidence type="ECO:0000256" key="5">
    <source>
        <dbReference type="RuleBase" id="RU361277"/>
    </source>
</evidence>
<comment type="caution">
    <text evidence="7">The sequence shown here is derived from an EMBL/GenBank/DDBJ whole genome shotgun (WGS) entry which is preliminary data.</text>
</comment>
<dbReference type="InterPro" id="IPR011032">
    <property type="entry name" value="GroES-like_sf"/>
</dbReference>
<evidence type="ECO:0000313" key="10">
    <source>
        <dbReference type="Proteomes" id="UP000321514"/>
    </source>
</evidence>
<dbReference type="InterPro" id="IPR013154">
    <property type="entry name" value="ADH-like_N"/>
</dbReference>
<keyword evidence="2 5" id="KW-0479">Metal-binding</keyword>
<evidence type="ECO:0000313" key="8">
    <source>
        <dbReference type="EMBL" id="SEU40318.1"/>
    </source>
</evidence>
<organism evidence="7 10">
    <name type="scientific">Myxococcus fulvus</name>
    <dbReference type="NCBI Taxonomy" id="33"/>
    <lineage>
        <taxon>Bacteria</taxon>
        <taxon>Pseudomonadati</taxon>
        <taxon>Myxococcota</taxon>
        <taxon>Myxococcia</taxon>
        <taxon>Myxococcales</taxon>
        <taxon>Cystobacterineae</taxon>
        <taxon>Myxococcaceae</taxon>
        <taxon>Myxococcus</taxon>
    </lineage>
</organism>
<dbReference type="OrthoDB" id="9774952at2"/>
<dbReference type="SUPFAM" id="SSF50129">
    <property type="entry name" value="GroES-like"/>
    <property type="match status" value="1"/>
</dbReference>
<dbReference type="EMBL" id="BJXR01000049">
    <property type="protein sequence ID" value="GEN11719.1"/>
    <property type="molecule type" value="Genomic_DNA"/>
</dbReference>
<keyword evidence="4" id="KW-0560">Oxidoreductase</keyword>
<comment type="cofactor">
    <cofactor evidence="1 5">
        <name>Zn(2+)</name>
        <dbReference type="ChEBI" id="CHEBI:29105"/>
    </cofactor>
</comment>
<dbReference type="GO" id="GO:0008270">
    <property type="term" value="F:zinc ion binding"/>
    <property type="evidence" value="ECO:0007669"/>
    <property type="project" value="InterPro"/>
</dbReference>
<dbReference type="STRING" id="1334629.MFUL124B02_09340"/>
<dbReference type="Gene3D" id="3.40.50.720">
    <property type="entry name" value="NAD(P)-binding Rossmann-like Domain"/>
    <property type="match status" value="1"/>
</dbReference>